<evidence type="ECO:0000313" key="2">
    <source>
        <dbReference type="EMBL" id="OAG94642.1"/>
    </source>
</evidence>
<evidence type="ECO:0000313" key="3">
    <source>
        <dbReference type="Proteomes" id="UP000077421"/>
    </source>
</evidence>
<dbReference type="CDD" id="cd02440">
    <property type="entry name" value="AdoMet_MTases"/>
    <property type="match status" value="1"/>
</dbReference>
<sequence>MYIYPDLTESLHRLWAAGLVISPWLAGIDGNARFDPEIHEFLHDRSRECAFIHWTEAERALAIGDLPAPERMAQIAVYETAASAAVNLAHQKTGELDVTEAMAFDALQRVENFINDHGFATLMQLYMLETCWENLNALRYFGEIPERDYVRGSWHRPWVDYSLGEEVLFAYSLGNIELEKRGEHRFVRLTDEGRRVLEKTTDALQRAGYFRYRLETLCVSQFNLFNNYDKTDRMVWPNAIDERRAFLEWVGIKAGMRVLELGCADGVLTFAAGLAERVGPSGAVVAVDPSTGMLARARGKQRRQEIDWVDFRQGKAEQLPVDEERFDIAVGVGYLHFTNRSEALQEMKRVVRPGGVIASLHPLKMDFTAPFFREWFAPILDLAAKREEKPRDYLLHPDEAPRDFKQAGLEQVEVFMSSSELVFPDAKNVVQHFIRGVGWFGEELAPLPWKAREDLIQELIERGQSVCARYSDNERRIAWPAQSIRARVPEEPSGKE</sequence>
<organism evidence="2 3">
    <name type="scientific">Ferroacidibacillus organovorans</name>
    <dbReference type="NCBI Taxonomy" id="1765683"/>
    <lineage>
        <taxon>Bacteria</taxon>
        <taxon>Bacillati</taxon>
        <taxon>Bacillota</taxon>
        <taxon>Bacilli</taxon>
        <taxon>Bacillales</taxon>
        <taxon>Alicyclobacillaceae</taxon>
        <taxon>Ferroacidibacillus</taxon>
    </lineage>
</organism>
<dbReference type="SUPFAM" id="SSF53335">
    <property type="entry name" value="S-adenosyl-L-methionine-dependent methyltransferases"/>
    <property type="match status" value="1"/>
</dbReference>
<protein>
    <recommendedName>
        <fullName evidence="1">Methyltransferase domain-containing protein</fullName>
    </recommendedName>
</protein>
<proteinExistence type="predicted"/>
<dbReference type="GO" id="GO:0008168">
    <property type="term" value="F:methyltransferase activity"/>
    <property type="evidence" value="ECO:0007669"/>
    <property type="project" value="TreeGrafter"/>
</dbReference>
<dbReference type="InterPro" id="IPR025714">
    <property type="entry name" value="Methyltranfer_dom"/>
</dbReference>
<reference evidence="2 3" key="1">
    <citation type="submission" date="2016-02" db="EMBL/GenBank/DDBJ databases">
        <title>Draft genome sequence of Acidibacillus ferrooxidans SLC66.</title>
        <authorList>
            <person name="Oliveira G."/>
            <person name="Nancucheo I."/>
            <person name="Dall'Agnol H."/>
            <person name="Johnson B."/>
            <person name="Oliveira R."/>
            <person name="Nunes G.L."/>
            <person name="Tzotzos G."/>
            <person name="Orellana S.C."/>
            <person name="Salim A.C."/>
            <person name="Araujo F.M."/>
        </authorList>
    </citation>
    <scope>NUCLEOTIDE SEQUENCE [LARGE SCALE GENOMIC DNA]</scope>
    <source>
        <strain evidence="2 3">SLC66</strain>
    </source>
</reference>
<dbReference type="InterPro" id="IPR050508">
    <property type="entry name" value="Methyltransf_Superfamily"/>
</dbReference>
<name>A0A853KC81_9BACL</name>
<dbReference type="Proteomes" id="UP000077421">
    <property type="component" value="Unassembled WGS sequence"/>
</dbReference>
<dbReference type="Pfam" id="PF13847">
    <property type="entry name" value="Methyltransf_31"/>
    <property type="match status" value="1"/>
</dbReference>
<dbReference type="InterPro" id="IPR029063">
    <property type="entry name" value="SAM-dependent_MTases_sf"/>
</dbReference>
<accession>A0A853KC81</accession>
<comment type="caution">
    <text evidence="2">The sequence shown here is derived from an EMBL/GenBank/DDBJ whole genome shotgun (WGS) entry which is preliminary data.</text>
</comment>
<evidence type="ECO:0000259" key="1">
    <source>
        <dbReference type="Pfam" id="PF13847"/>
    </source>
</evidence>
<feature type="domain" description="Methyltransferase" evidence="1">
    <location>
        <begin position="252"/>
        <end position="362"/>
    </location>
</feature>
<dbReference type="RefSeq" id="WP_067562254.1">
    <property type="nucleotide sequence ID" value="NZ_LVKL01000119.1"/>
</dbReference>
<dbReference type="EMBL" id="LSUQ01000008">
    <property type="protein sequence ID" value="OAG94642.1"/>
    <property type="molecule type" value="Genomic_DNA"/>
</dbReference>
<dbReference type="AlphaFoldDB" id="A0A853KC81"/>
<dbReference type="PANTHER" id="PTHR42912">
    <property type="entry name" value="METHYLTRANSFERASE"/>
    <property type="match status" value="1"/>
</dbReference>
<gene>
    <name evidence="2" type="ORF">AYW79_04620</name>
</gene>
<dbReference type="Gene3D" id="3.40.50.150">
    <property type="entry name" value="Vaccinia Virus protein VP39"/>
    <property type="match status" value="1"/>
</dbReference>